<proteinExistence type="predicted"/>
<gene>
    <name evidence="1" type="ORF">NM208_g8941</name>
</gene>
<protein>
    <submittedName>
        <fullName evidence="1">Uncharacterized protein</fullName>
    </submittedName>
</protein>
<keyword evidence="2" id="KW-1185">Reference proteome</keyword>
<comment type="caution">
    <text evidence="1">The sequence shown here is derived from an EMBL/GenBank/DDBJ whole genome shotgun (WGS) entry which is preliminary data.</text>
</comment>
<organism evidence="1 2">
    <name type="scientific">Fusarium decemcellulare</name>
    <dbReference type="NCBI Taxonomy" id="57161"/>
    <lineage>
        <taxon>Eukaryota</taxon>
        <taxon>Fungi</taxon>
        <taxon>Dikarya</taxon>
        <taxon>Ascomycota</taxon>
        <taxon>Pezizomycotina</taxon>
        <taxon>Sordariomycetes</taxon>
        <taxon>Hypocreomycetidae</taxon>
        <taxon>Hypocreales</taxon>
        <taxon>Nectriaceae</taxon>
        <taxon>Fusarium</taxon>
        <taxon>Fusarium decemcellulare species complex</taxon>
    </lineage>
</organism>
<sequence>MEPQTQISDGIPDDEISYHSRDQEILRNNGMIYLGPYRAFKEVPSDVKRLAENMTFHFRVSYSDATGEDEYMKIFLSRYQLEESVTPAMIKEYWKTLLGAIPRYPPLRCSDSKAIYRKWMPRVPGMETFGDPEPTLLYGYRLRQFGEPKIRGLKALSQGGVNNDSLFYPFLAVAVQDDNSNMKGSLWAATDTCLASSSVCVTLAQKLEQELKAGGADYFSTIDNIAFSVAMNGTVARLYVTFVTENGTCAMYNARSFLLQNPYHHVEFRTTMLHILHWGQRRLNTIVCQLRSMVLEDISW</sequence>
<dbReference type="Proteomes" id="UP001148629">
    <property type="component" value="Unassembled WGS sequence"/>
</dbReference>
<name>A0ACC1S3J1_9HYPO</name>
<accession>A0ACC1S3J1</accession>
<dbReference type="EMBL" id="JANRMS010001076">
    <property type="protein sequence ID" value="KAJ3531304.1"/>
    <property type="molecule type" value="Genomic_DNA"/>
</dbReference>
<evidence type="ECO:0000313" key="2">
    <source>
        <dbReference type="Proteomes" id="UP001148629"/>
    </source>
</evidence>
<evidence type="ECO:0000313" key="1">
    <source>
        <dbReference type="EMBL" id="KAJ3531304.1"/>
    </source>
</evidence>
<reference evidence="1" key="1">
    <citation type="submission" date="2022-08" db="EMBL/GenBank/DDBJ databases">
        <title>Genome Sequence of Fusarium decemcellulare.</title>
        <authorList>
            <person name="Buettner E."/>
        </authorList>
    </citation>
    <scope>NUCLEOTIDE SEQUENCE</scope>
    <source>
        <strain evidence="1">Babe19</strain>
    </source>
</reference>